<dbReference type="STRING" id="1590841.A0A2R6QAB8"/>
<dbReference type="Pfam" id="PF00249">
    <property type="entry name" value="Myb_DNA-binding"/>
    <property type="match status" value="1"/>
</dbReference>
<keyword evidence="2" id="KW-0805">Transcription regulation</keyword>
<name>A0A2R6QAB8_ACTCC</name>
<dbReference type="InterPro" id="IPR006447">
    <property type="entry name" value="Myb_dom_plants"/>
</dbReference>
<dbReference type="OMA" id="FIPNQWE"/>
<keyword evidence="8" id="KW-1185">Reference proteome</keyword>
<evidence type="ECO:0000256" key="5">
    <source>
        <dbReference type="SAM" id="MobiDB-lite"/>
    </source>
</evidence>
<feature type="region of interest" description="Disordered" evidence="5">
    <location>
        <begin position="1"/>
        <end position="71"/>
    </location>
</feature>
<feature type="compositionally biased region" description="Low complexity" evidence="5">
    <location>
        <begin position="24"/>
        <end position="34"/>
    </location>
</feature>
<dbReference type="SUPFAM" id="SSF46689">
    <property type="entry name" value="Homeodomain-like"/>
    <property type="match status" value="1"/>
</dbReference>
<evidence type="ECO:0000259" key="6">
    <source>
        <dbReference type="PROSITE" id="PS51294"/>
    </source>
</evidence>
<evidence type="ECO:0000313" key="7">
    <source>
        <dbReference type="EMBL" id="PSS04846.1"/>
    </source>
</evidence>
<dbReference type="InParanoid" id="A0A2R6QAB8"/>
<gene>
    <name evidence="7" type="ORF">CEY00_Acc20705</name>
</gene>
<feature type="compositionally biased region" description="Basic and acidic residues" evidence="5">
    <location>
        <begin position="8"/>
        <end position="21"/>
    </location>
</feature>
<accession>A0A2R6QAB8</accession>
<feature type="compositionally biased region" description="Acidic residues" evidence="5">
    <location>
        <begin position="37"/>
        <end position="47"/>
    </location>
</feature>
<keyword evidence="3" id="KW-0804">Transcription</keyword>
<dbReference type="GO" id="GO:0005634">
    <property type="term" value="C:nucleus"/>
    <property type="evidence" value="ECO:0007669"/>
    <property type="project" value="UniProtKB-SubCell"/>
</dbReference>
<dbReference type="NCBIfam" id="TIGR01557">
    <property type="entry name" value="myb_SHAQKYF"/>
    <property type="match status" value="1"/>
</dbReference>
<dbReference type="EMBL" id="NKQK01000018">
    <property type="protein sequence ID" value="PSS04846.1"/>
    <property type="molecule type" value="Genomic_DNA"/>
</dbReference>
<reference evidence="8" key="2">
    <citation type="journal article" date="2018" name="BMC Genomics">
        <title>A manually annotated Actinidia chinensis var. chinensis (kiwifruit) genome highlights the challenges associated with draft genomes and gene prediction in plants.</title>
        <authorList>
            <person name="Pilkington S.M."/>
            <person name="Crowhurst R."/>
            <person name="Hilario E."/>
            <person name="Nardozza S."/>
            <person name="Fraser L."/>
            <person name="Peng Y."/>
            <person name="Gunaseelan K."/>
            <person name="Simpson R."/>
            <person name="Tahir J."/>
            <person name="Deroles S.C."/>
            <person name="Templeton K."/>
            <person name="Luo Z."/>
            <person name="Davy M."/>
            <person name="Cheng C."/>
            <person name="McNeilage M."/>
            <person name="Scaglione D."/>
            <person name="Liu Y."/>
            <person name="Zhang Q."/>
            <person name="Datson P."/>
            <person name="De Silva N."/>
            <person name="Gardiner S.E."/>
            <person name="Bassett H."/>
            <person name="Chagne D."/>
            <person name="McCallum J."/>
            <person name="Dzierzon H."/>
            <person name="Deng C."/>
            <person name="Wang Y.Y."/>
            <person name="Barron L."/>
            <person name="Manako K."/>
            <person name="Bowen J."/>
            <person name="Foster T.M."/>
            <person name="Erridge Z.A."/>
            <person name="Tiffin H."/>
            <person name="Waite C.N."/>
            <person name="Davies K.M."/>
            <person name="Grierson E.P."/>
            <person name="Laing W.A."/>
            <person name="Kirk R."/>
            <person name="Chen X."/>
            <person name="Wood M."/>
            <person name="Montefiori M."/>
            <person name="Brummell D.A."/>
            <person name="Schwinn K.E."/>
            <person name="Catanach A."/>
            <person name="Fullerton C."/>
            <person name="Li D."/>
            <person name="Meiyalaghan S."/>
            <person name="Nieuwenhuizen N."/>
            <person name="Read N."/>
            <person name="Prakash R."/>
            <person name="Hunter D."/>
            <person name="Zhang H."/>
            <person name="McKenzie M."/>
            <person name="Knabel M."/>
            <person name="Harris A."/>
            <person name="Allan A.C."/>
            <person name="Gleave A."/>
            <person name="Chen A."/>
            <person name="Janssen B.J."/>
            <person name="Plunkett B."/>
            <person name="Ampomah-Dwamena C."/>
            <person name="Voogd C."/>
            <person name="Leif D."/>
            <person name="Lafferty D."/>
            <person name="Souleyre E.J.F."/>
            <person name="Varkonyi-Gasic E."/>
            <person name="Gambi F."/>
            <person name="Hanley J."/>
            <person name="Yao J.L."/>
            <person name="Cheung J."/>
            <person name="David K.M."/>
            <person name="Warren B."/>
            <person name="Marsh K."/>
            <person name="Snowden K.C."/>
            <person name="Lin-Wang K."/>
            <person name="Brian L."/>
            <person name="Martinez-Sanchez M."/>
            <person name="Wang M."/>
            <person name="Ileperuma N."/>
            <person name="Macnee N."/>
            <person name="Campin R."/>
            <person name="McAtee P."/>
            <person name="Drummond R.S.M."/>
            <person name="Espley R.V."/>
            <person name="Ireland H.S."/>
            <person name="Wu R."/>
            <person name="Atkinson R.G."/>
            <person name="Karunairetnam S."/>
            <person name="Bulley S."/>
            <person name="Chunkath S."/>
            <person name="Hanley Z."/>
            <person name="Storey R."/>
            <person name="Thrimawithana A.H."/>
            <person name="Thomson S."/>
            <person name="David C."/>
            <person name="Testolin R."/>
            <person name="Huang H."/>
            <person name="Hellens R.P."/>
            <person name="Schaffer R.J."/>
        </authorList>
    </citation>
    <scope>NUCLEOTIDE SEQUENCE [LARGE SCALE GENOMIC DNA]</scope>
    <source>
        <strain evidence="8">cv. Red5</strain>
    </source>
</reference>
<dbReference type="InterPro" id="IPR001005">
    <property type="entry name" value="SANT/Myb"/>
</dbReference>
<dbReference type="Proteomes" id="UP000241394">
    <property type="component" value="Chromosome LG18"/>
</dbReference>
<sequence>MSEGMDIQDDKKSETNEEHLKNTSSSVSSQKLSSFDLNEEANNGEDSDCNKEDDLGNNNSTISREGNERKAITRQYVRSKMPRLRWTPDLHHSFVRAIERLGGQEKATPKLILQLMDVKGLGIAHVKSHLQMYRSKKLDDFGQVLSQEIRHHNISRFFYQRTNPFKHLRMENGGIVLSSNPREGDGVHSLPQNPLNRKPTYTSSNLIHGMNASARSMPIRSSQFLEEKKWPPHALIDNQWYNKRVPSNNFASPSNWNYRNNTTRIWQFQSYLQDTKTVSNTLERKFNSPFSFQEKRLKREERLPDLKLRLSENFENNEERPTYGKNMQEINTVLSLSLSPHSLSQISTS</sequence>
<dbReference type="Gene3D" id="1.10.10.60">
    <property type="entry name" value="Homeodomain-like"/>
    <property type="match status" value="1"/>
</dbReference>
<dbReference type="PROSITE" id="PS51294">
    <property type="entry name" value="HTH_MYB"/>
    <property type="match status" value="1"/>
</dbReference>
<feature type="domain" description="HTH myb-type" evidence="6">
    <location>
        <begin position="78"/>
        <end position="138"/>
    </location>
</feature>
<proteinExistence type="predicted"/>
<dbReference type="InterPro" id="IPR017930">
    <property type="entry name" value="Myb_dom"/>
</dbReference>
<evidence type="ECO:0000256" key="2">
    <source>
        <dbReference type="ARBA" id="ARBA00023015"/>
    </source>
</evidence>
<dbReference type="GO" id="GO:0003677">
    <property type="term" value="F:DNA binding"/>
    <property type="evidence" value="ECO:0007669"/>
    <property type="project" value="InterPro"/>
</dbReference>
<evidence type="ECO:0000256" key="1">
    <source>
        <dbReference type="ARBA" id="ARBA00004123"/>
    </source>
</evidence>
<evidence type="ECO:0000313" key="8">
    <source>
        <dbReference type="Proteomes" id="UP000241394"/>
    </source>
</evidence>
<dbReference type="OrthoDB" id="551907at2759"/>
<evidence type="ECO:0000256" key="4">
    <source>
        <dbReference type="ARBA" id="ARBA00023242"/>
    </source>
</evidence>
<organism evidence="7 8">
    <name type="scientific">Actinidia chinensis var. chinensis</name>
    <name type="common">Chinese soft-hair kiwi</name>
    <dbReference type="NCBI Taxonomy" id="1590841"/>
    <lineage>
        <taxon>Eukaryota</taxon>
        <taxon>Viridiplantae</taxon>
        <taxon>Streptophyta</taxon>
        <taxon>Embryophyta</taxon>
        <taxon>Tracheophyta</taxon>
        <taxon>Spermatophyta</taxon>
        <taxon>Magnoliopsida</taxon>
        <taxon>eudicotyledons</taxon>
        <taxon>Gunneridae</taxon>
        <taxon>Pentapetalae</taxon>
        <taxon>asterids</taxon>
        <taxon>Ericales</taxon>
        <taxon>Actinidiaceae</taxon>
        <taxon>Actinidia</taxon>
    </lineage>
</organism>
<dbReference type="FunFam" id="1.10.10.60:FF:000002">
    <property type="entry name" value="Myb family transcription factor"/>
    <property type="match status" value="1"/>
</dbReference>
<dbReference type="PANTHER" id="PTHR31314">
    <property type="entry name" value="MYB FAMILY TRANSCRIPTION FACTOR PHL7-LIKE"/>
    <property type="match status" value="1"/>
</dbReference>
<dbReference type="PANTHER" id="PTHR31314:SF164">
    <property type="entry name" value="HTH MYB-TYPE DOMAIN-CONTAINING PROTEIN"/>
    <property type="match status" value="1"/>
</dbReference>
<dbReference type="InterPro" id="IPR046955">
    <property type="entry name" value="PHR1-like"/>
</dbReference>
<evidence type="ECO:0000256" key="3">
    <source>
        <dbReference type="ARBA" id="ARBA00023163"/>
    </source>
</evidence>
<comment type="caution">
    <text evidence="7">The sequence shown here is derived from an EMBL/GenBank/DDBJ whole genome shotgun (WGS) entry which is preliminary data.</text>
</comment>
<dbReference type="AlphaFoldDB" id="A0A2R6QAB8"/>
<dbReference type="GO" id="GO:0003700">
    <property type="term" value="F:DNA-binding transcription factor activity"/>
    <property type="evidence" value="ECO:0007669"/>
    <property type="project" value="InterPro"/>
</dbReference>
<dbReference type="InterPro" id="IPR009057">
    <property type="entry name" value="Homeodomain-like_sf"/>
</dbReference>
<reference evidence="7 8" key="1">
    <citation type="submission" date="2017-07" db="EMBL/GenBank/DDBJ databases">
        <title>An improved, manually edited Actinidia chinensis var. chinensis (kiwifruit) genome highlights the challenges associated with draft genomes and gene prediction in plants.</title>
        <authorList>
            <person name="Pilkington S."/>
            <person name="Crowhurst R."/>
            <person name="Hilario E."/>
            <person name="Nardozza S."/>
            <person name="Fraser L."/>
            <person name="Peng Y."/>
            <person name="Gunaseelan K."/>
            <person name="Simpson R."/>
            <person name="Tahir J."/>
            <person name="Deroles S."/>
            <person name="Templeton K."/>
            <person name="Luo Z."/>
            <person name="Davy M."/>
            <person name="Cheng C."/>
            <person name="Mcneilage M."/>
            <person name="Scaglione D."/>
            <person name="Liu Y."/>
            <person name="Zhang Q."/>
            <person name="Datson P."/>
            <person name="De Silva N."/>
            <person name="Gardiner S."/>
            <person name="Bassett H."/>
            <person name="Chagne D."/>
            <person name="Mccallum J."/>
            <person name="Dzierzon H."/>
            <person name="Deng C."/>
            <person name="Wang Y.-Y."/>
            <person name="Barron N."/>
            <person name="Manako K."/>
            <person name="Bowen J."/>
            <person name="Foster T."/>
            <person name="Erridge Z."/>
            <person name="Tiffin H."/>
            <person name="Waite C."/>
            <person name="Davies K."/>
            <person name="Grierson E."/>
            <person name="Laing W."/>
            <person name="Kirk R."/>
            <person name="Chen X."/>
            <person name="Wood M."/>
            <person name="Montefiori M."/>
            <person name="Brummell D."/>
            <person name="Schwinn K."/>
            <person name="Catanach A."/>
            <person name="Fullerton C."/>
            <person name="Li D."/>
            <person name="Meiyalaghan S."/>
            <person name="Nieuwenhuizen N."/>
            <person name="Read N."/>
            <person name="Prakash R."/>
            <person name="Hunter D."/>
            <person name="Zhang H."/>
            <person name="Mckenzie M."/>
            <person name="Knabel M."/>
            <person name="Harris A."/>
            <person name="Allan A."/>
            <person name="Chen A."/>
            <person name="Janssen B."/>
            <person name="Plunkett B."/>
            <person name="Dwamena C."/>
            <person name="Voogd C."/>
            <person name="Leif D."/>
            <person name="Lafferty D."/>
            <person name="Souleyre E."/>
            <person name="Varkonyi-Gasic E."/>
            <person name="Gambi F."/>
            <person name="Hanley J."/>
            <person name="Yao J.-L."/>
            <person name="Cheung J."/>
            <person name="David K."/>
            <person name="Warren B."/>
            <person name="Marsh K."/>
            <person name="Snowden K."/>
            <person name="Lin-Wang K."/>
            <person name="Brian L."/>
            <person name="Martinez-Sanchez M."/>
            <person name="Wang M."/>
            <person name="Ileperuma N."/>
            <person name="Macnee N."/>
            <person name="Campin R."/>
            <person name="Mcatee P."/>
            <person name="Drummond R."/>
            <person name="Espley R."/>
            <person name="Ireland H."/>
            <person name="Wu R."/>
            <person name="Atkinson R."/>
            <person name="Karunairetnam S."/>
            <person name="Bulley S."/>
            <person name="Chunkath S."/>
            <person name="Hanley Z."/>
            <person name="Storey R."/>
            <person name="Thrimawithana A."/>
            <person name="Thomson S."/>
            <person name="David C."/>
            <person name="Testolin R."/>
        </authorList>
    </citation>
    <scope>NUCLEOTIDE SEQUENCE [LARGE SCALE GENOMIC DNA]</scope>
    <source>
        <strain evidence="8">cv. Red5</strain>
        <tissue evidence="7">Young leaf</tissue>
    </source>
</reference>
<dbReference type="Gramene" id="PSS04846">
    <property type="protein sequence ID" value="PSS04846"/>
    <property type="gene ID" value="CEY00_Acc20705"/>
</dbReference>
<protein>
    <submittedName>
        <fullName evidence="7">Myb family transcription factor</fullName>
    </submittedName>
</protein>
<keyword evidence="4" id="KW-0539">Nucleus</keyword>
<comment type="subcellular location">
    <subcellularLocation>
        <location evidence="1">Nucleus</location>
    </subcellularLocation>
</comment>